<evidence type="ECO:0000259" key="3">
    <source>
        <dbReference type="Pfam" id="PF11350"/>
    </source>
</evidence>
<feature type="domain" description="DUF3152" evidence="3">
    <location>
        <begin position="146"/>
        <end position="364"/>
    </location>
</feature>
<evidence type="ECO:0000313" key="4">
    <source>
        <dbReference type="EMBL" id="GLY68272.1"/>
    </source>
</evidence>
<comment type="caution">
    <text evidence="4">The sequence shown here is derived from an EMBL/GenBank/DDBJ whole genome shotgun (WGS) entry which is preliminary data.</text>
</comment>
<dbReference type="EMBL" id="BSTI01000011">
    <property type="protein sequence ID" value="GLY68272.1"/>
    <property type="molecule type" value="Genomic_DNA"/>
</dbReference>
<keyword evidence="5" id="KW-1185">Reference proteome</keyword>
<organism evidence="4 5">
    <name type="scientific">Amycolatopsis taiwanensis</name>
    <dbReference type="NCBI Taxonomy" id="342230"/>
    <lineage>
        <taxon>Bacteria</taxon>
        <taxon>Bacillati</taxon>
        <taxon>Actinomycetota</taxon>
        <taxon>Actinomycetes</taxon>
        <taxon>Pseudonocardiales</taxon>
        <taxon>Pseudonocardiaceae</taxon>
        <taxon>Amycolatopsis</taxon>
    </lineage>
</organism>
<feature type="transmembrane region" description="Helical" evidence="2">
    <location>
        <begin position="86"/>
        <end position="104"/>
    </location>
</feature>
<dbReference type="SUPFAM" id="SSF55486">
    <property type="entry name" value="Metalloproteases ('zincins'), catalytic domain"/>
    <property type="match status" value="1"/>
</dbReference>
<feature type="compositionally biased region" description="Basic and acidic residues" evidence="1">
    <location>
        <begin position="28"/>
        <end position="41"/>
    </location>
</feature>
<dbReference type="GO" id="GO:0008237">
    <property type="term" value="F:metallopeptidase activity"/>
    <property type="evidence" value="ECO:0007669"/>
    <property type="project" value="InterPro"/>
</dbReference>
<name>A0A9W6VIB1_9PSEU</name>
<proteinExistence type="predicted"/>
<feature type="region of interest" description="Disordered" evidence="1">
    <location>
        <begin position="1"/>
        <end position="74"/>
    </location>
</feature>
<keyword evidence="2" id="KW-1133">Transmembrane helix</keyword>
<dbReference type="Proteomes" id="UP001165136">
    <property type="component" value="Unassembled WGS sequence"/>
</dbReference>
<gene>
    <name evidence="4" type="ORF">Atai01_48910</name>
</gene>
<accession>A0A9W6VIB1</accession>
<keyword evidence="2" id="KW-0812">Transmembrane</keyword>
<evidence type="ECO:0000256" key="1">
    <source>
        <dbReference type="SAM" id="MobiDB-lite"/>
    </source>
</evidence>
<evidence type="ECO:0000313" key="5">
    <source>
        <dbReference type="Proteomes" id="UP001165136"/>
    </source>
</evidence>
<dbReference type="InterPro" id="IPR022603">
    <property type="entry name" value="DUF3152"/>
</dbReference>
<reference evidence="4" key="1">
    <citation type="submission" date="2023-03" db="EMBL/GenBank/DDBJ databases">
        <title>Amycolatopsis taiwanensis NBRC 103393.</title>
        <authorList>
            <person name="Ichikawa N."/>
            <person name="Sato H."/>
            <person name="Tonouchi N."/>
        </authorList>
    </citation>
    <scope>NUCLEOTIDE SEQUENCE</scope>
    <source>
        <strain evidence="4">NBRC 103393</strain>
    </source>
</reference>
<sequence>MWHAERVNRVTQDAPGDEHRAQYAPSSHDSRPVRLSEERYRPGSRRTGAEPLSASWEPELDRKPGRKKPPKPSGLRGFRAAFGWRLYLLPIFLVATAVVVFNTARQPAQPITDTPVAAGVGTGGDDPIVSEQQAAPIDLNIPTAELPDGGVFTETGQGSWHIIPLPKDGTSGKKIGNGKHFYRYTVEVEDGIDPGSYAGDDAFAAAVEGTLSDPRGWTGAGDVSLQRVDGSGPAPDFRVRLTTTNTATRPDLCGYGIKYPTSCYLRAAQHSVIINLARWVRGAKAFGPDMTGYRQYAINHEVGHALGLGHEGCKVNDAAAPVMMQQTFGVSNNYVAQLNSVDPYNKHAVPADGKVCRPNSWPVPNLGDRLPN</sequence>
<dbReference type="InterPro" id="IPR024079">
    <property type="entry name" value="MetalloPept_cat_dom_sf"/>
</dbReference>
<dbReference type="Pfam" id="PF11350">
    <property type="entry name" value="DUF3152"/>
    <property type="match status" value="1"/>
</dbReference>
<dbReference type="AlphaFoldDB" id="A0A9W6VIB1"/>
<dbReference type="Gene3D" id="3.40.390.10">
    <property type="entry name" value="Collagenase (Catalytic Domain)"/>
    <property type="match status" value="1"/>
</dbReference>
<protein>
    <recommendedName>
        <fullName evidence="3">DUF3152 domain-containing protein</fullName>
    </recommendedName>
</protein>
<evidence type="ECO:0000256" key="2">
    <source>
        <dbReference type="SAM" id="Phobius"/>
    </source>
</evidence>
<keyword evidence="2" id="KW-0472">Membrane</keyword>